<proteinExistence type="predicted"/>
<reference evidence="2" key="1">
    <citation type="journal article" date="2001" name="Nature">
        <title>Initial sequencing and analysis of the human genome.</title>
        <authorList>
            <consortium name="International Human Genome Sequencing Consortium"/>
            <person name="Lander E.S."/>
            <person name="Linton L.M."/>
            <person name="Birren B."/>
            <person name="Nusbaum C."/>
            <person name="Zody M.C."/>
            <person name="Baldwin J."/>
            <person name="Devon K."/>
            <person name="Dewar K."/>
            <person name="Doyle M."/>
            <person name="FitzHugh W."/>
            <person name="Funke R."/>
            <person name="Gage D."/>
            <person name="Harris K."/>
            <person name="Heaford A."/>
            <person name="Howland J."/>
            <person name="Kann L."/>
            <person name="Lehoczky J."/>
            <person name="LeVine R."/>
            <person name="McEwan P."/>
            <person name="McKernan K."/>
            <person name="Meldrim J."/>
            <person name="Mesirov J.P."/>
            <person name="Miranda C."/>
            <person name="Morris W."/>
            <person name="Naylor J."/>
            <person name="Raymond C."/>
            <person name="Rosetti M."/>
            <person name="Santos R."/>
            <person name="Sheridan A."/>
            <person name="Sougnez C."/>
            <person name="Stange-Thomann N."/>
            <person name="Stojanovic N."/>
            <person name="Subramanian A."/>
            <person name="Wyman D."/>
            <person name="Rogers J."/>
            <person name="Sulston J."/>
            <person name="Ainscough R."/>
            <person name="Beck S."/>
            <person name="Bentley D."/>
            <person name="Burton J."/>
            <person name="Clee C."/>
            <person name="Carter N."/>
            <person name="Coulson A."/>
            <person name="Deadman R."/>
            <person name="Deloukas P."/>
            <person name="Dunham A."/>
            <person name="Dunham I."/>
            <person name="Durbin R."/>
            <person name="French L."/>
            <person name="Grafham D."/>
            <person name="Gregory S."/>
            <person name="Hubbard T."/>
            <person name="Humphray S."/>
            <person name="Hunt A."/>
            <person name="Jones M."/>
            <person name="Lloyd C."/>
            <person name="McMurray A."/>
            <person name="Matthews L."/>
            <person name="Mercer S."/>
            <person name="Milne S."/>
            <person name="Mullikin J.C."/>
            <person name="Mungall A."/>
            <person name="Plumb R."/>
            <person name="Ross M."/>
            <person name="Shownkeen R."/>
            <person name="Sims S."/>
            <person name="Waterston R.H."/>
            <person name="Wilson R.K."/>
            <person name="Hillier L.W."/>
            <person name="McPherson J.D."/>
            <person name="Marra M.A."/>
            <person name="Mardis E.R."/>
            <person name="Fulton L.A."/>
            <person name="Chinwalla A.T."/>
            <person name="Pepin K.H."/>
            <person name="Gish W.R."/>
            <person name="Chissoe S.L."/>
            <person name="Wendl M.C."/>
            <person name="Delehaunty K.D."/>
            <person name="Miner T.L."/>
            <person name="Delehaunty A."/>
            <person name="Kramer J.B."/>
            <person name="Cook L.L."/>
            <person name="Fulton R.S."/>
            <person name="Johnson D.L."/>
            <person name="Minx P.J."/>
            <person name="Clifton S.W."/>
            <person name="Hawkins T."/>
            <person name="Branscomb E."/>
            <person name="Predki P."/>
            <person name="Richardson P."/>
            <person name="Wenning S."/>
            <person name="Slezak T."/>
            <person name="Doggett N."/>
            <person name="Cheng J.F."/>
            <person name="Olsen A."/>
            <person name="Lucas S."/>
            <person name="Elkin C."/>
            <person name="Uberbacher E."/>
            <person name="Frazier M."/>
            <person name="Gibbs R.A."/>
            <person name="Muzny D.M."/>
            <person name="Scherer S.E."/>
            <person name="Bouck J.B."/>
            <person name="Sodergren E.J."/>
            <person name="Worley K.C."/>
            <person name="Rives C.M."/>
            <person name="Gorrell J.H."/>
            <person name="Metzker M.L."/>
            <person name="Naylor S.L."/>
            <person name="Kucherlapati R.S."/>
            <person name="Nelson D.L."/>
            <person name="Weinstock G.M."/>
            <person name="Sakaki Y."/>
            <person name="Fujiyama A."/>
            <person name="Hattori M."/>
            <person name="Yada T."/>
            <person name="Toyoda A."/>
            <person name="Itoh T."/>
            <person name="Kawagoe C."/>
            <person name="Watanabe H."/>
            <person name="Totoki Y."/>
            <person name="Taylor T."/>
            <person name="Weissenbach J."/>
            <person name="Heilig R."/>
            <person name="Saurin W."/>
            <person name="Artiguenave F."/>
            <person name="Brottier P."/>
            <person name="Bruls T."/>
            <person name="Pelletier E."/>
            <person name="Robert C."/>
            <person name="Wincker P."/>
            <person name="Smith D.R."/>
            <person name="Doucette-Stamm L."/>
            <person name="Rubenfield M."/>
            <person name="Weinstock K."/>
            <person name="Lee H.M."/>
            <person name="Dubois J."/>
            <person name="Rosenthal A."/>
            <person name="Platzer M."/>
            <person name="Nyakatura G."/>
            <person name="Taudien S."/>
            <person name="Rump A."/>
            <person name="Yang H."/>
            <person name="Yu J."/>
            <person name="Wang J."/>
            <person name="Huang G."/>
            <person name="Gu J."/>
            <person name="Hood L."/>
            <person name="Rowen L."/>
            <person name="Madan A."/>
            <person name="Qin S."/>
            <person name="Davis R.W."/>
            <person name="Federspiel N.A."/>
            <person name="Abola A.P."/>
            <person name="Proctor M.J."/>
            <person name="Myers R.M."/>
            <person name="Schmutz J."/>
            <person name="Dickson M."/>
            <person name="Grimwood J."/>
            <person name="Cox D.R."/>
            <person name="Olson M.V."/>
            <person name="Kaul R."/>
            <person name="Raymond C."/>
            <person name="Shimizu N."/>
            <person name="Kawasaki K."/>
            <person name="Minoshima S."/>
            <person name="Evans G.A."/>
            <person name="Athanasiou M."/>
            <person name="Schultz R."/>
            <person name="Roe B.A."/>
            <person name="Chen F."/>
            <person name="Pan H."/>
            <person name="Ramser J."/>
            <person name="Lehrach H."/>
            <person name="Reinhardt R."/>
            <person name="McCombie W.R."/>
            <person name="de la Bastide M."/>
            <person name="Dedhia N."/>
            <person name="Blocker H."/>
            <person name="Hornischer K."/>
            <person name="Nordsiek G."/>
            <person name="Agarwala R."/>
            <person name="Aravind L."/>
            <person name="Bailey J.A."/>
            <person name="Bateman A."/>
            <person name="Batzoglou S."/>
            <person name="Birney E."/>
            <person name="Bork P."/>
            <person name="Brown D.G."/>
            <person name="Burge C.B."/>
            <person name="Cerutti L."/>
            <person name="Chen H.C."/>
            <person name="Church D."/>
            <person name="Clamp M."/>
            <person name="Copley R.R."/>
            <person name="Doerks T."/>
            <person name="Eddy S.R."/>
            <person name="Eichler E.E."/>
            <person name="Furey T.S."/>
            <person name="Galagan J."/>
            <person name="Gilbert J.G."/>
            <person name="Harmon C."/>
            <person name="Hayashizaki Y."/>
            <person name="Haussler D."/>
            <person name="Hermjakob H."/>
            <person name="Hokamp K."/>
            <person name="Jang W."/>
            <person name="Johnson L.S."/>
            <person name="Jones T.A."/>
            <person name="Kasif S."/>
            <person name="Kaspryzk A."/>
            <person name="Kennedy S."/>
            <person name="Kent W.J."/>
            <person name="Kitts P."/>
            <person name="Koonin E.V."/>
            <person name="Korf I."/>
            <person name="Kulp D."/>
            <person name="Lancet D."/>
            <person name="Lowe T.M."/>
            <person name="McLysaght A."/>
            <person name="Mikkelsen T."/>
            <person name="Moran J.V."/>
            <person name="Mulder N."/>
            <person name="Pollara V.J."/>
            <person name="Ponting C.P."/>
            <person name="Schuler G."/>
            <person name="Schultz J."/>
            <person name="Slater G."/>
            <person name="Smit A.F."/>
            <person name="Stupka E."/>
            <person name="Szustakowski J."/>
            <person name="Thierry-Mieg D."/>
            <person name="Thierry-Mieg J."/>
            <person name="Wagner L."/>
            <person name="Wallis J."/>
            <person name="Wheeler R."/>
            <person name="Williams A."/>
            <person name="Wolf Y.I."/>
            <person name="Wolfe K.H."/>
            <person name="Yang S.P."/>
            <person name="Yeh R.F."/>
            <person name="Collins F."/>
            <person name="Guyer M.S."/>
            <person name="Peterson J."/>
            <person name="Felsenfeld A."/>
            <person name="Wetterstrand K.A."/>
            <person name="Patrinos A."/>
            <person name="Morgan M.J."/>
            <person name="de Jong P."/>
            <person name="Catanese J.J."/>
            <person name="Osoegawa K."/>
            <person name="Shizuya H."/>
            <person name="Choi S."/>
            <person name="Chen Y.J."/>
        </authorList>
    </citation>
    <scope>NUCLEOTIDE SEQUENCE [LARGE SCALE GENOMIC DNA]</scope>
</reference>
<dbReference type="Proteomes" id="UP000005640">
    <property type="component" value="Chromosome 5"/>
</dbReference>
<protein>
    <submittedName>
        <fullName evidence="1">DCP2 decapping enzyme homolog (S. cerevisiae), isoform CRA_b</fullName>
    </submittedName>
    <submittedName>
        <fullName evidence="2">Decapping mRNA 2</fullName>
    </submittedName>
</protein>
<dbReference type="GeneTree" id="ENSGT00390000018878"/>
<dbReference type="ExpressionAtlas" id="A0A6Q8PGI4">
    <property type="expression patterns" value="baseline and differential"/>
</dbReference>
<dbReference type="EMBL" id="KF457976">
    <property type="status" value="NOT_ANNOTATED_CDS"/>
    <property type="molecule type" value="Genomic_DNA"/>
</dbReference>
<accession>A0A6Q8PGI4</accession>
<dbReference type="Ensembl" id="ENST00000674880.1">
    <property type="protein sequence ID" value="ENSP00000502269.1"/>
    <property type="gene ID" value="ENSG00000172795.17"/>
</dbReference>
<keyword evidence="3" id="KW-1185">Reference proteome</keyword>
<evidence type="ECO:0000313" key="2">
    <source>
        <dbReference type="Ensembl" id="ENSP00000502269.1"/>
    </source>
</evidence>
<dbReference type="HGNC" id="HGNC:24452">
    <property type="gene designation" value="DCP2"/>
</dbReference>
<reference evidence="2" key="4">
    <citation type="journal article" date="2004" name="Nature">
        <title>Finishing the euchromatic sequence of the human genome.</title>
        <authorList>
            <consortium name="International Human Genome Sequencing Consortium"/>
        </authorList>
    </citation>
    <scope>NUCLEOTIDE SEQUENCE [LARGE SCALE GENOMIC DNA]</scope>
</reference>
<gene>
    <name evidence="1 2" type="primary">DCP2</name>
    <name evidence="1" type="ORF">hCG_2042762</name>
</gene>
<evidence type="ECO:0000313" key="1">
    <source>
        <dbReference type="EMBL" id="EAW48989.1"/>
    </source>
</evidence>
<reference evidence="1" key="5">
    <citation type="submission" date="2005-09" db="EMBL/GenBank/DDBJ databases">
        <authorList>
            <person name="Mural R.J."/>
            <person name="Istrail S."/>
            <person name="Sutton G."/>
            <person name="Florea L."/>
            <person name="Halpern A.L."/>
            <person name="Mobarry C.M."/>
            <person name="Lippert R."/>
            <person name="Walenz B."/>
            <person name="Shatkay H."/>
            <person name="Dew I."/>
            <person name="Miller J.R."/>
            <person name="Flanigan M.J."/>
            <person name="Edwards N.J."/>
            <person name="Bolanos R."/>
            <person name="Fasulo D."/>
            <person name="Halldorsson B.V."/>
            <person name="Hannenhalli S."/>
            <person name="Turner R."/>
            <person name="Yooseph S."/>
            <person name="Lu F."/>
            <person name="Nusskern D.R."/>
            <person name="Shue B.C."/>
            <person name="Zheng X.H."/>
            <person name="Zhong F."/>
            <person name="Delcher A.L."/>
            <person name="Huson D.H."/>
            <person name="Kravitz S.A."/>
            <person name="Mouchard L."/>
            <person name="Reinert K."/>
            <person name="Remington K.A."/>
            <person name="Clark A.G."/>
            <person name="Waterman M.S."/>
            <person name="Eichler E.E."/>
            <person name="Adams M.D."/>
            <person name="Hunkapiller M.W."/>
            <person name="Myers E.W."/>
            <person name="Venter J.C."/>
        </authorList>
    </citation>
    <scope>NUCLEOTIDE SEQUENCE</scope>
</reference>
<dbReference type="OpenTargets" id="ENSG00000172795"/>
<reference evidence="2" key="6">
    <citation type="submission" date="2025-05" db="UniProtKB">
        <authorList>
            <consortium name="Ensembl"/>
        </authorList>
    </citation>
    <scope>IDENTIFICATION</scope>
</reference>
<sequence length="48" mass="5326">METKRVEIPGSVLDDLCRDRVLHHCPGMIIAHCNFQLLDSSYPLGSAS</sequence>
<dbReference type="OrthoDB" id="18996at2759"/>
<name>A0A6Q8PGI4_HUMAN</name>
<dbReference type="AlphaFoldDB" id="A0A6Q8PGI4"/>
<reference evidence="1" key="2">
    <citation type="journal article" date="2001" name="Science">
        <title>The sequence of the human genome.</title>
        <authorList>
            <person name="Venter J.C."/>
            <person name="Adams M.D."/>
            <person name="Myers E.W."/>
            <person name="Li P.W."/>
            <person name="Mural R.J."/>
            <person name="Sutton G.G."/>
            <person name="Smith H.O."/>
            <person name="Yandell M."/>
            <person name="Evans C.A."/>
            <person name="Holt R.A."/>
            <person name="Gocayne J.D."/>
            <person name="Amanatides P."/>
            <person name="Ballew R.M."/>
            <person name="Huson D.H."/>
            <person name="Wortman J.R."/>
            <person name="Zhang Q."/>
            <person name="Kodira C.D."/>
            <person name="Zheng X.H."/>
            <person name="Chen L."/>
            <person name="Skupski M."/>
            <person name="Subramanian G."/>
            <person name="Thomas P.D."/>
            <person name="Zhang J."/>
            <person name="Gabor Miklos G.L."/>
            <person name="Nelson C."/>
            <person name="Broder S."/>
            <person name="Clark A.G."/>
            <person name="Nadeau J."/>
            <person name="McKusick V.A."/>
            <person name="Zinder N."/>
            <person name="Levine A.J."/>
            <person name="Roberts R.J."/>
            <person name="Simon M."/>
            <person name="Slayman C."/>
            <person name="Hunkapiller M."/>
            <person name="Bolanos R."/>
            <person name="Delcher A."/>
            <person name="Dew I."/>
            <person name="Fasulo D."/>
            <person name="Flanigan M."/>
            <person name="Florea L."/>
            <person name="Halpern A."/>
            <person name="Hannenhalli S."/>
            <person name="Kravitz S."/>
            <person name="Levy S."/>
            <person name="Mobarry C."/>
            <person name="Reinert K."/>
            <person name="Remington K."/>
            <person name="Abu-Threideh J."/>
            <person name="Beasley E."/>
            <person name="Biddick K."/>
            <person name="Bonazzi V."/>
            <person name="Brandon R."/>
            <person name="Cargill M."/>
            <person name="Chandramouliswaran I."/>
            <person name="Charlab R."/>
            <person name="Chaturvedi K."/>
            <person name="Deng Z."/>
            <person name="Di Francesco V."/>
            <person name="Dunn P."/>
            <person name="Eilbeck K."/>
            <person name="Evangelista C."/>
            <person name="Gabrielian A.E."/>
            <person name="Gan W."/>
            <person name="Ge W."/>
            <person name="Gong F."/>
            <person name="Gu Z."/>
            <person name="Guan P."/>
            <person name="Heiman T.J."/>
            <person name="Higgins M.E."/>
            <person name="Ji R.R."/>
            <person name="Ke Z."/>
            <person name="Ketchum K.A."/>
            <person name="Lai Z."/>
            <person name="Lei Y."/>
            <person name="Li Z."/>
            <person name="Li J."/>
            <person name="Liang Y."/>
            <person name="Lin X."/>
            <person name="Lu F."/>
            <person name="Merkulov G.V."/>
            <person name="Milshina N."/>
            <person name="Moore H.M."/>
            <person name="Naik A.K."/>
            <person name="Narayan V.A."/>
            <person name="Neelam B."/>
            <person name="Nusskern D."/>
            <person name="Rusch D.B."/>
            <person name="Salzberg S."/>
            <person name="Shao W."/>
            <person name="Shue B."/>
            <person name="Sun J."/>
            <person name="Wang Z."/>
            <person name="Wang A."/>
            <person name="Wang X."/>
            <person name="Wang J."/>
            <person name="Wei M."/>
            <person name="Wides R."/>
            <person name="Xiao C."/>
            <person name="Yan C."/>
            <person name="Yao A."/>
            <person name="Ye J."/>
            <person name="Zhan M."/>
            <person name="Zhang W."/>
            <person name="Zhang H."/>
            <person name="Zhao Q."/>
            <person name="Zheng L."/>
            <person name="Zhong F."/>
            <person name="Zhong W."/>
            <person name="Zhu S."/>
            <person name="Zhao S."/>
            <person name="Gilbert D."/>
            <person name="Baumhueter S."/>
            <person name="Spier G."/>
            <person name="Carter C."/>
            <person name="Cravchik A."/>
            <person name="Woodage T."/>
            <person name="Ali F."/>
            <person name="An H."/>
            <person name="Awe A."/>
            <person name="Baldwin D."/>
            <person name="Baden H."/>
            <person name="Barnstead M."/>
            <person name="Barrow I."/>
            <person name="Beeson K."/>
            <person name="Busam D."/>
            <person name="Carver A."/>
            <person name="Center A."/>
            <person name="Cheng M.L."/>
            <person name="Curry L."/>
            <person name="Danaher S."/>
            <person name="Davenport L."/>
            <person name="Desilets R."/>
            <person name="Dietz S."/>
            <person name="Dodson K."/>
            <person name="Doup L."/>
            <person name="Ferriera S."/>
            <person name="Garg N."/>
            <person name="Gluecksmann A."/>
            <person name="Hart B."/>
            <person name="Haynes J."/>
            <person name="Haynes C."/>
            <person name="Heiner C."/>
            <person name="Hladun S."/>
            <person name="Hostin D."/>
            <person name="Houck J."/>
            <person name="Howland T."/>
            <person name="Ibegwam C."/>
            <person name="Johnson J."/>
            <person name="Kalush F."/>
            <person name="Kline L."/>
            <person name="Koduru S."/>
            <person name="Love A."/>
            <person name="Mann F."/>
            <person name="May D."/>
            <person name="McCawley S."/>
            <person name="McIntosh T."/>
            <person name="McMullen I."/>
            <person name="Moy M."/>
            <person name="Moy L."/>
            <person name="Murphy B."/>
            <person name="Nelson K."/>
            <person name="Pfannkoch C."/>
            <person name="Pratts E."/>
            <person name="Puri V."/>
            <person name="Qureshi H."/>
            <person name="Reardon M."/>
            <person name="Rodriguez R."/>
            <person name="Rogers Y.H."/>
            <person name="Romblad D."/>
            <person name="Ruhfel B."/>
            <person name="Scott R."/>
            <person name="Sitter C."/>
            <person name="Smallwood M."/>
            <person name="Stewart E."/>
            <person name="Strong R."/>
            <person name="Suh E."/>
            <person name="Thomas R."/>
            <person name="Tint N.N."/>
            <person name="Tse S."/>
            <person name="Vech C."/>
            <person name="Wang G."/>
            <person name="Wetter J."/>
            <person name="Williams S."/>
            <person name="Williams M."/>
            <person name="Windsor S."/>
            <person name="Winn-Deen E."/>
            <person name="Wolfe K."/>
            <person name="Zaveri J."/>
            <person name="Zaveri K."/>
            <person name="Abril J.F."/>
            <person name="Guigo R."/>
            <person name="Campbell M.J."/>
            <person name="Sjolander K.V."/>
            <person name="Karlak B."/>
            <person name="Kejariwal A."/>
            <person name="Mi H."/>
            <person name="Lazareva B."/>
            <person name="Hatton T."/>
            <person name="Narechania A."/>
            <person name="Diemer K."/>
            <person name="Muruganujan A."/>
            <person name="Guo N."/>
            <person name="Sato S."/>
            <person name="Bafna V."/>
            <person name="Istrail S."/>
            <person name="Lippert R."/>
            <person name="Schwartz R."/>
            <person name="Walenz B."/>
            <person name="Yooseph S."/>
            <person name="Allen D."/>
            <person name="Basu A."/>
            <person name="Baxendale J."/>
            <person name="Blick L."/>
            <person name="Caminha M."/>
            <person name="Carnes-Stine J."/>
            <person name="Caulk P."/>
            <person name="Chiang Y.H."/>
            <person name="Coyne M."/>
            <person name="Dahlke C."/>
            <person name="Mays A."/>
            <person name="Dombroski M."/>
            <person name="Donnelly M."/>
            <person name="Ely D."/>
            <person name="Esparham S."/>
            <person name="Fosler C."/>
            <person name="Gire H."/>
            <person name="Glanowski S."/>
            <person name="Glasser K."/>
            <person name="Glodek A."/>
            <person name="Gorokhov M."/>
            <person name="Graham K."/>
            <person name="Gropman B."/>
            <person name="Harris M."/>
            <person name="Heil J."/>
            <person name="Henderson S."/>
            <person name="Hoover J."/>
            <person name="Jennings D."/>
            <person name="Jordan C."/>
            <person name="Jordan J."/>
            <person name="Kasha J."/>
            <person name="Kagan L."/>
            <person name="Kraft C."/>
            <person name="Levitsky A."/>
            <person name="Lewis M."/>
            <person name="Liu X."/>
            <person name="Lopez J."/>
            <person name="Ma D."/>
            <person name="Majoros W."/>
            <person name="McDaniel J."/>
            <person name="Murphy S."/>
            <person name="Newman M."/>
            <person name="Nguyen T."/>
            <person name="Nguyen N."/>
            <person name="Nodell M."/>
            <person name="Pan S."/>
            <person name="Peck J."/>
            <person name="Peterson M."/>
            <person name="Rowe W."/>
            <person name="Sanders R."/>
            <person name="Scott J."/>
            <person name="Simpson M."/>
            <person name="Smith T."/>
            <person name="Sprague A."/>
            <person name="Stockwell T."/>
            <person name="Turner R."/>
            <person name="Venter E."/>
            <person name="Wang M."/>
            <person name="Wen M."/>
            <person name="Wu D."/>
            <person name="Wu M."/>
            <person name="Xia A."/>
            <person name="Zandieh A."/>
            <person name="Zhu X."/>
        </authorList>
    </citation>
    <scope>NUCLEOTIDE SEQUENCE</scope>
</reference>
<dbReference type="Bgee" id="ENSG00000172795">
    <property type="expression patterns" value="Expressed in oocyte and 211 other cell types or tissues"/>
</dbReference>
<organism evidence="2 3">
    <name type="scientific">Homo sapiens</name>
    <name type="common">Human</name>
    <dbReference type="NCBI Taxonomy" id="9606"/>
    <lineage>
        <taxon>Eukaryota</taxon>
        <taxon>Metazoa</taxon>
        <taxon>Chordata</taxon>
        <taxon>Craniata</taxon>
        <taxon>Vertebrata</taxon>
        <taxon>Euteleostomi</taxon>
        <taxon>Mammalia</taxon>
        <taxon>Eutheria</taxon>
        <taxon>Euarchontoglires</taxon>
        <taxon>Primates</taxon>
        <taxon>Haplorrhini</taxon>
        <taxon>Catarrhini</taxon>
        <taxon>Hominidae</taxon>
        <taxon>Homo</taxon>
    </lineage>
</organism>
<reference evidence="2 3" key="3">
    <citation type="journal article" date="2004" name="Nature">
        <title>The DNA sequence and comparative analysis of human chromosome 5.</title>
        <authorList>
            <person name="Schmutz J."/>
            <person name="Martin J."/>
            <person name="Terry A."/>
            <person name="Couronne O."/>
            <person name="Grimwood J."/>
            <person name="Lowry S."/>
            <person name="Gordon L.A."/>
            <person name="Scott D."/>
            <person name="Xie G."/>
            <person name="Huang W."/>
            <person name="Hellsten U."/>
            <person name="Tran-Gyamfi M."/>
            <person name="She X."/>
            <person name="Prabhakar S."/>
            <person name="Aerts A."/>
            <person name="Altherr M."/>
            <person name="Bajorek E."/>
            <person name="Black S."/>
            <person name="Branscomb E."/>
            <person name="Caoile C."/>
            <person name="Challacombe J.F."/>
            <person name="Chan Y.M."/>
            <person name="Denys M."/>
            <person name="Detter J.C."/>
            <person name="Escobar J."/>
            <person name="Flowers D."/>
            <person name="Fotopulos D."/>
            <person name="Glavina T."/>
            <person name="Gomez M."/>
            <person name="Gonzales E."/>
            <person name="Goodstein D."/>
            <person name="Grigoriev I."/>
            <person name="Groza M."/>
            <person name="Hammon N."/>
            <person name="Hawkins T."/>
            <person name="Haydu L."/>
            <person name="Israni S."/>
            <person name="Jett J."/>
            <person name="Kadner K."/>
            <person name="Kimball H."/>
            <person name="Kobayashi A."/>
            <person name="Lopez F."/>
            <person name="Lou Y."/>
            <person name="Martinez D."/>
            <person name="Medina C."/>
            <person name="Morgan J."/>
            <person name="Nandkeshwar R."/>
            <person name="Noonan J.P."/>
            <person name="Pitluck S."/>
            <person name="Pollard M."/>
            <person name="Predki P."/>
            <person name="Priest J."/>
            <person name="Ramirez L."/>
            <person name="Retterer J."/>
            <person name="Rodriguez A."/>
            <person name="Rogers S."/>
            <person name="Salamov A."/>
            <person name="Salazar A."/>
            <person name="Thayer N."/>
            <person name="Tice H."/>
            <person name="Tsai M."/>
            <person name="Ustaszewska A."/>
            <person name="Vo N."/>
            <person name="Wheeler J."/>
            <person name="Wu K."/>
            <person name="Yang J."/>
            <person name="Dickson M."/>
            <person name="Cheng J.F."/>
            <person name="Eichler E.E."/>
            <person name="Olsen A."/>
            <person name="Pennacchio L.A."/>
            <person name="Rokhsar D.S."/>
            <person name="Richardson P."/>
            <person name="Lucas S.M."/>
            <person name="Myers R.M."/>
            <person name="Rubin E.M."/>
        </authorList>
    </citation>
    <scope>NUCLEOTIDE SEQUENCE [LARGE SCALE GENOMIC DNA]</scope>
</reference>
<dbReference type="EMBL" id="AC008536">
    <property type="status" value="NOT_ANNOTATED_CDS"/>
    <property type="molecule type" value="Genomic_DNA"/>
</dbReference>
<evidence type="ECO:0000313" key="3">
    <source>
        <dbReference type="Proteomes" id="UP000005640"/>
    </source>
</evidence>
<dbReference type="EMBL" id="CH471086">
    <property type="protein sequence ID" value="EAW48989.1"/>
    <property type="molecule type" value="Genomic_DNA"/>
</dbReference>
<dbReference type="EMBL" id="KC877088">
    <property type="status" value="NOT_ANNOTATED_CDS"/>
    <property type="molecule type" value="Genomic_DNA"/>
</dbReference>